<dbReference type="RefSeq" id="XP_015401106.1">
    <property type="nucleotide sequence ID" value="XM_015556680.1"/>
</dbReference>
<name>A0A0L1ILY1_ASPN3</name>
<feature type="transmembrane region" description="Helical" evidence="5">
    <location>
        <begin position="134"/>
        <end position="155"/>
    </location>
</feature>
<comment type="subcellular location">
    <subcellularLocation>
        <location evidence="1">Membrane</location>
    </subcellularLocation>
</comment>
<dbReference type="Pfam" id="PF01490">
    <property type="entry name" value="Aa_trans"/>
    <property type="match status" value="1"/>
</dbReference>
<proteinExistence type="predicted"/>
<keyword evidence="2 5" id="KW-0812">Transmembrane</keyword>
<keyword evidence="3 5" id="KW-1133">Transmembrane helix</keyword>
<evidence type="ECO:0000313" key="8">
    <source>
        <dbReference type="Proteomes" id="UP000037505"/>
    </source>
</evidence>
<gene>
    <name evidence="7" type="ORF">ANOM_011424</name>
</gene>
<feature type="transmembrane region" description="Helical" evidence="5">
    <location>
        <begin position="82"/>
        <end position="103"/>
    </location>
</feature>
<evidence type="ECO:0000313" key="7">
    <source>
        <dbReference type="EMBL" id="KNG80183.1"/>
    </source>
</evidence>
<evidence type="ECO:0000256" key="2">
    <source>
        <dbReference type="ARBA" id="ARBA00022692"/>
    </source>
</evidence>
<reference evidence="7 8" key="1">
    <citation type="submission" date="2014-06" db="EMBL/GenBank/DDBJ databases">
        <title>The Genome of the Aflatoxigenic Filamentous Fungus Aspergillus nomius.</title>
        <authorList>
            <person name="Moore M.G."/>
            <person name="Shannon B.M."/>
            <person name="Brian M.M."/>
        </authorList>
    </citation>
    <scope>NUCLEOTIDE SEQUENCE [LARGE SCALE GENOMIC DNA]</scope>
    <source>
        <strain evidence="7 8">NRRL 13137</strain>
    </source>
</reference>
<protein>
    <recommendedName>
        <fullName evidence="6">Amino acid transporter transmembrane domain-containing protein</fullName>
    </recommendedName>
</protein>
<comment type="caution">
    <text evidence="7">The sequence shown here is derived from an EMBL/GenBank/DDBJ whole genome shotgun (WGS) entry which is preliminary data.</text>
</comment>
<dbReference type="Proteomes" id="UP000037505">
    <property type="component" value="Unassembled WGS sequence"/>
</dbReference>
<evidence type="ECO:0000259" key="6">
    <source>
        <dbReference type="Pfam" id="PF01490"/>
    </source>
</evidence>
<feature type="transmembrane region" description="Helical" evidence="5">
    <location>
        <begin position="167"/>
        <end position="186"/>
    </location>
</feature>
<dbReference type="STRING" id="1509407.A0A0L1ILY1"/>
<dbReference type="InterPro" id="IPR013057">
    <property type="entry name" value="AA_transpt_TM"/>
</dbReference>
<keyword evidence="4 5" id="KW-0472">Membrane</keyword>
<evidence type="ECO:0000256" key="3">
    <source>
        <dbReference type="ARBA" id="ARBA00022989"/>
    </source>
</evidence>
<feature type="non-terminal residue" evidence="7">
    <location>
        <position position="200"/>
    </location>
</feature>
<dbReference type="EMBL" id="JNOM01000670">
    <property type="protein sequence ID" value="KNG80183.1"/>
    <property type="molecule type" value="Genomic_DNA"/>
</dbReference>
<accession>A0A0L1ILY1</accession>
<dbReference type="GO" id="GO:0016020">
    <property type="term" value="C:membrane"/>
    <property type="evidence" value="ECO:0007669"/>
    <property type="project" value="UniProtKB-SubCell"/>
</dbReference>
<keyword evidence="8" id="KW-1185">Reference proteome</keyword>
<organism evidence="7 8">
    <name type="scientific">Aspergillus nomiae NRRL (strain ATCC 15546 / NRRL 13137 / CBS 260.88 / M93)</name>
    <dbReference type="NCBI Taxonomy" id="1509407"/>
    <lineage>
        <taxon>Eukaryota</taxon>
        <taxon>Fungi</taxon>
        <taxon>Dikarya</taxon>
        <taxon>Ascomycota</taxon>
        <taxon>Pezizomycotina</taxon>
        <taxon>Eurotiomycetes</taxon>
        <taxon>Eurotiomycetidae</taxon>
        <taxon>Eurotiales</taxon>
        <taxon>Aspergillaceae</taxon>
        <taxon>Aspergillus</taxon>
        <taxon>Aspergillus subgen. Circumdati</taxon>
    </lineage>
</organism>
<dbReference type="AlphaFoldDB" id="A0A0L1ILY1"/>
<sequence>MNVTEKYTAQGGDGIDDGACHDLTPSECHKPGVQTPQDLFNHERGDVDFCGVSWQGAAVLITKFQIGLGALSLPSTFHVLGFFPGILCFIILALTTSVAGYVCGNARQYYPHMYSIGDAAELLFGKGARELTGAIYYIYLALVAGAGMLTTSVALNTLSDHGTCSMVFVGVTCAGAFVIGTGFRSLEKVSWLSWIGVAGI</sequence>
<dbReference type="GeneID" id="26813228"/>
<feature type="domain" description="Amino acid transporter transmembrane" evidence="6">
    <location>
        <begin position="53"/>
        <end position="197"/>
    </location>
</feature>
<evidence type="ECO:0000256" key="5">
    <source>
        <dbReference type="SAM" id="Phobius"/>
    </source>
</evidence>
<evidence type="ECO:0000256" key="4">
    <source>
        <dbReference type="ARBA" id="ARBA00023136"/>
    </source>
</evidence>
<evidence type="ECO:0000256" key="1">
    <source>
        <dbReference type="ARBA" id="ARBA00004370"/>
    </source>
</evidence>